<dbReference type="InParanoid" id="A0A3N4LYG7"/>
<dbReference type="Proteomes" id="UP000267821">
    <property type="component" value="Unassembled WGS sequence"/>
</dbReference>
<evidence type="ECO:0000256" key="1">
    <source>
        <dbReference type="SAM" id="MobiDB-lite"/>
    </source>
</evidence>
<feature type="non-terminal residue" evidence="2">
    <location>
        <position position="365"/>
    </location>
</feature>
<protein>
    <submittedName>
        <fullName evidence="2">Uncharacterized protein</fullName>
    </submittedName>
</protein>
<proteinExistence type="predicted"/>
<dbReference type="AlphaFoldDB" id="A0A3N4LYG7"/>
<keyword evidence="3" id="KW-1185">Reference proteome</keyword>
<sequence>MSWKRASKSPNDTNVKPPPAVGCTGMPIFTTELEHGTPVITEGALQAYAQCLKAIILPTDPPPQTTPDVMVSCLQPKSSNKLVYIGFHHTFVHTDSGYEHANGTKISTTTATSGKVIREPNPVAAPTTSPTPSPFIRGPTDAPTGNQKLNSIFRTTLRPANNYNRNLLYGPGVYLTQRPATGNLAAAGGLLGLSDAQIRCLPSWNIVQIHVFVPLQRYLTWRAYRVKLIPDCDSFHKSDKIIQLKKENGMLNTERISWGLGDEDLIITQARMVTTASVEQRVIEELVISGAGMKDAKFLAQCIPSKERFLPYLDYRRAHRHDQREDMEWSEVAMRVLEHGVSSDSIEVKGIEDTRTFKDLAPFLA</sequence>
<organism evidence="2 3">
    <name type="scientific">Terfezia boudieri ATCC MYA-4762</name>
    <dbReference type="NCBI Taxonomy" id="1051890"/>
    <lineage>
        <taxon>Eukaryota</taxon>
        <taxon>Fungi</taxon>
        <taxon>Dikarya</taxon>
        <taxon>Ascomycota</taxon>
        <taxon>Pezizomycotina</taxon>
        <taxon>Pezizomycetes</taxon>
        <taxon>Pezizales</taxon>
        <taxon>Pezizaceae</taxon>
        <taxon>Terfezia</taxon>
    </lineage>
</organism>
<evidence type="ECO:0000313" key="3">
    <source>
        <dbReference type="Proteomes" id="UP000267821"/>
    </source>
</evidence>
<feature type="compositionally biased region" description="Low complexity" evidence="1">
    <location>
        <begin position="120"/>
        <end position="130"/>
    </location>
</feature>
<feature type="region of interest" description="Disordered" evidence="1">
    <location>
        <begin position="119"/>
        <end position="141"/>
    </location>
</feature>
<gene>
    <name evidence="2" type="ORF">L211DRAFT_835056</name>
</gene>
<reference evidence="2 3" key="1">
    <citation type="journal article" date="2018" name="Nat. Ecol. Evol.">
        <title>Pezizomycetes genomes reveal the molecular basis of ectomycorrhizal truffle lifestyle.</title>
        <authorList>
            <person name="Murat C."/>
            <person name="Payen T."/>
            <person name="Noel B."/>
            <person name="Kuo A."/>
            <person name="Morin E."/>
            <person name="Chen J."/>
            <person name="Kohler A."/>
            <person name="Krizsan K."/>
            <person name="Balestrini R."/>
            <person name="Da Silva C."/>
            <person name="Montanini B."/>
            <person name="Hainaut M."/>
            <person name="Levati E."/>
            <person name="Barry K.W."/>
            <person name="Belfiori B."/>
            <person name="Cichocki N."/>
            <person name="Clum A."/>
            <person name="Dockter R.B."/>
            <person name="Fauchery L."/>
            <person name="Guy J."/>
            <person name="Iotti M."/>
            <person name="Le Tacon F."/>
            <person name="Lindquist E.A."/>
            <person name="Lipzen A."/>
            <person name="Malagnac F."/>
            <person name="Mello A."/>
            <person name="Molinier V."/>
            <person name="Miyauchi S."/>
            <person name="Poulain J."/>
            <person name="Riccioni C."/>
            <person name="Rubini A."/>
            <person name="Sitrit Y."/>
            <person name="Splivallo R."/>
            <person name="Traeger S."/>
            <person name="Wang M."/>
            <person name="Zifcakova L."/>
            <person name="Wipf D."/>
            <person name="Zambonelli A."/>
            <person name="Paolocci F."/>
            <person name="Nowrousian M."/>
            <person name="Ottonello S."/>
            <person name="Baldrian P."/>
            <person name="Spatafora J.W."/>
            <person name="Henrissat B."/>
            <person name="Nagy L.G."/>
            <person name="Aury J.M."/>
            <person name="Wincker P."/>
            <person name="Grigoriev I.V."/>
            <person name="Bonfante P."/>
            <person name="Martin F.M."/>
        </authorList>
    </citation>
    <scope>NUCLEOTIDE SEQUENCE [LARGE SCALE GENOMIC DNA]</scope>
    <source>
        <strain evidence="2 3">ATCC MYA-4762</strain>
    </source>
</reference>
<dbReference type="EMBL" id="ML121533">
    <property type="protein sequence ID" value="RPB26718.1"/>
    <property type="molecule type" value="Genomic_DNA"/>
</dbReference>
<name>A0A3N4LYG7_9PEZI</name>
<accession>A0A3N4LYG7</accession>
<dbReference type="OrthoDB" id="5399184at2759"/>
<evidence type="ECO:0000313" key="2">
    <source>
        <dbReference type="EMBL" id="RPB26718.1"/>
    </source>
</evidence>